<comment type="caution">
    <text evidence="2">The sequence shown here is derived from an EMBL/GenBank/DDBJ whole genome shotgun (WGS) entry which is preliminary data.</text>
</comment>
<accession>A0A401UPQ1</accession>
<evidence type="ECO:0000256" key="1">
    <source>
        <dbReference type="SAM" id="Phobius"/>
    </source>
</evidence>
<protein>
    <submittedName>
        <fullName evidence="2">Uncharacterized protein</fullName>
    </submittedName>
</protein>
<dbReference type="Proteomes" id="UP000287872">
    <property type="component" value="Unassembled WGS sequence"/>
</dbReference>
<reference evidence="2 3" key="1">
    <citation type="submission" date="2018-11" db="EMBL/GenBank/DDBJ databases">
        <title>Genome sequencing and assembly of Clostridium tagluense strain A121.</title>
        <authorList>
            <person name="Murakami T."/>
            <person name="Segawa T."/>
            <person name="Shcherbakova V.A."/>
            <person name="Mori H."/>
            <person name="Yoshimura Y."/>
        </authorList>
    </citation>
    <scope>NUCLEOTIDE SEQUENCE [LARGE SCALE GENOMIC DNA]</scope>
    <source>
        <strain evidence="2 3">A121</strain>
    </source>
</reference>
<sequence>MNITISQNKTEYFLNNYFKHLWFKLFIIQEILWILYCYIQHCYLLISILLSFLLIPISFITPKLLHKENRKFIAQFYDKNNGEFNSKKDNKAITVICNLKKFNGPTFGALTLNSNSLIFVPFKENLNNEKFIIDDIKNPNVHISVIDLQHSWINKAFFKGNLYCLDLNLNGKKVVLQMPKYESTKIQALFRY</sequence>
<gene>
    <name evidence="2" type="ORF">Ctaglu_31480</name>
</gene>
<keyword evidence="3" id="KW-1185">Reference proteome</keyword>
<keyword evidence="1" id="KW-0812">Transmembrane</keyword>
<keyword evidence="1" id="KW-0472">Membrane</keyword>
<proteinExistence type="predicted"/>
<dbReference type="AlphaFoldDB" id="A0A401UPQ1"/>
<feature type="transmembrane region" description="Helical" evidence="1">
    <location>
        <begin position="45"/>
        <end position="65"/>
    </location>
</feature>
<dbReference type="RefSeq" id="WP_125003425.1">
    <property type="nucleotide sequence ID" value="NZ_BHYK01000019.1"/>
</dbReference>
<feature type="transmembrane region" description="Helical" evidence="1">
    <location>
        <begin position="21"/>
        <end position="39"/>
    </location>
</feature>
<evidence type="ECO:0000313" key="3">
    <source>
        <dbReference type="Proteomes" id="UP000287872"/>
    </source>
</evidence>
<organism evidence="2 3">
    <name type="scientific">Clostridium tagluense</name>
    <dbReference type="NCBI Taxonomy" id="360422"/>
    <lineage>
        <taxon>Bacteria</taxon>
        <taxon>Bacillati</taxon>
        <taxon>Bacillota</taxon>
        <taxon>Clostridia</taxon>
        <taxon>Eubacteriales</taxon>
        <taxon>Clostridiaceae</taxon>
        <taxon>Clostridium</taxon>
    </lineage>
</organism>
<evidence type="ECO:0000313" key="2">
    <source>
        <dbReference type="EMBL" id="GCD11525.1"/>
    </source>
</evidence>
<name>A0A401UPQ1_9CLOT</name>
<keyword evidence="1" id="KW-1133">Transmembrane helix</keyword>
<dbReference type="OrthoDB" id="9908257at2"/>
<dbReference type="EMBL" id="BHYK01000019">
    <property type="protein sequence ID" value="GCD11525.1"/>
    <property type="molecule type" value="Genomic_DNA"/>
</dbReference>